<protein>
    <submittedName>
        <fullName evidence="1">RusA family crossover junction endodeoxyribonuclease</fullName>
    </submittedName>
</protein>
<evidence type="ECO:0000313" key="2">
    <source>
        <dbReference type="Proteomes" id="UP000749040"/>
    </source>
</evidence>
<reference evidence="1 2" key="1">
    <citation type="submission" date="2021-01" db="EMBL/GenBank/DDBJ databases">
        <title>Streptomyces acididurans sp. nov., isolated from a peat swamp forest soil.</title>
        <authorList>
            <person name="Chantavorakit T."/>
            <person name="Duangmal K."/>
        </authorList>
    </citation>
    <scope>NUCLEOTIDE SEQUENCE [LARGE SCALE GENOMIC DNA]</scope>
    <source>
        <strain evidence="1 2">KK5PA1</strain>
    </source>
</reference>
<evidence type="ECO:0000313" key="1">
    <source>
        <dbReference type="EMBL" id="MBM9506728.1"/>
    </source>
</evidence>
<dbReference type="Gene3D" id="3.30.1330.70">
    <property type="entry name" value="Holliday junction resolvase RusA"/>
    <property type="match status" value="1"/>
</dbReference>
<dbReference type="SUPFAM" id="SSF103084">
    <property type="entry name" value="Holliday junction resolvase RusA"/>
    <property type="match status" value="1"/>
</dbReference>
<accession>A0ABS2TTR6</accession>
<dbReference type="EMBL" id="JADKYB010000010">
    <property type="protein sequence ID" value="MBM9506728.1"/>
    <property type="molecule type" value="Genomic_DNA"/>
</dbReference>
<comment type="caution">
    <text evidence="1">The sequence shown here is derived from an EMBL/GenBank/DDBJ whole genome shotgun (WGS) entry which is preliminary data.</text>
</comment>
<gene>
    <name evidence="1" type="ORF">ITX44_19640</name>
</gene>
<keyword evidence="2" id="KW-1185">Reference proteome</keyword>
<sequence length="163" mass="17565">MLTMVVLGLPALQGSKSYEGGGRMVESSAAVKPWREAVVWAARQAIIRRRGWSALAGPRETSMVFSLTRPKGPIGTGRNAGLLQPSAPPRLDFTPHLSKLARSTEDALTTAGAYRDDALLVGYRRLEKRYATDPGRVPDVLELQGAVIRLYRAAVASPGGDRP</sequence>
<proteinExistence type="predicted"/>
<name>A0ABS2TTR6_9ACTN</name>
<dbReference type="InterPro" id="IPR036614">
    <property type="entry name" value="RusA-like_sf"/>
</dbReference>
<dbReference type="Proteomes" id="UP000749040">
    <property type="component" value="Unassembled WGS sequence"/>
</dbReference>
<organism evidence="1 2">
    <name type="scientific">Actinacidiphila acididurans</name>
    <dbReference type="NCBI Taxonomy" id="2784346"/>
    <lineage>
        <taxon>Bacteria</taxon>
        <taxon>Bacillati</taxon>
        <taxon>Actinomycetota</taxon>
        <taxon>Actinomycetes</taxon>
        <taxon>Kitasatosporales</taxon>
        <taxon>Streptomycetaceae</taxon>
        <taxon>Actinacidiphila</taxon>
    </lineage>
</organism>